<name>A0A0F4LSY1_9LACO</name>
<comment type="cofactor">
    <cofactor evidence="10 13">
        <name>a divalent metal cation</name>
        <dbReference type="ChEBI" id="CHEBI:60240"/>
    </cofactor>
    <text evidence="10 13">Binds 1 divalent metal cation per subunit.</text>
</comment>
<dbReference type="HOGENOM" id="CLU_054856_2_1_9"/>
<comment type="cofactor">
    <cofactor evidence="4">
        <name>Zn(2+)</name>
        <dbReference type="ChEBI" id="CHEBI:29105"/>
    </cofactor>
</comment>
<organism evidence="15 16">
    <name type="scientific">Bombilactobacillus mellifer</name>
    <dbReference type="NCBI Taxonomy" id="1218492"/>
    <lineage>
        <taxon>Bacteria</taxon>
        <taxon>Bacillati</taxon>
        <taxon>Bacillota</taxon>
        <taxon>Bacilli</taxon>
        <taxon>Lactobacillales</taxon>
        <taxon>Lactobacillaceae</taxon>
        <taxon>Bombilactobacillus</taxon>
    </lineage>
</organism>
<keyword evidence="16" id="KW-1185">Reference proteome</keyword>
<dbReference type="STRING" id="1218492.JG30_07440"/>
<feature type="binding site" evidence="14">
    <location>
        <position position="175"/>
    </location>
    <ligand>
        <name>substrate</name>
    </ligand>
</feature>
<evidence type="ECO:0000256" key="9">
    <source>
        <dbReference type="ARBA" id="ARBA00023235"/>
    </source>
</evidence>
<feature type="binding site" evidence="10">
    <location>
        <begin position="173"/>
        <end position="175"/>
    </location>
    <ligand>
        <name>substrate</name>
    </ligand>
</feature>
<protein>
    <recommendedName>
        <fullName evidence="7 10">Ribulose-phosphate 3-epimerase</fullName>
        <ecNumber evidence="7 10">5.1.3.1</ecNumber>
    </recommendedName>
</protein>
<dbReference type="GO" id="GO:0005737">
    <property type="term" value="C:cytoplasm"/>
    <property type="evidence" value="ECO:0007669"/>
    <property type="project" value="UniProtKB-ARBA"/>
</dbReference>
<proteinExistence type="inferred from homology"/>
<comment type="cofactor">
    <cofactor evidence="5">
        <name>Fe(2+)</name>
        <dbReference type="ChEBI" id="CHEBI:29033"/>
    </cofactor>
</comment>
<comment type="catalytic activity">
    <reaction evidence="1 10 11">
        <text>D-ribulose 5-phosphate = D-xylulose 5-phosphate</text>
        <dbReference type="Rhea" id="RHEA:13677"/>
        <dbReference type="ChEBI" id="CHEBI:57737"/>
        <dbReference type="ChEBI" id="CHEBI:58121"/>
        <dbReference type="EC" id="5.1.3.1"/>
    </reaction>
</comment>
<evidence type="ECO:0000313" key="16">
    <source>
        <dbReference type="Proteomes" id="UP000033558"/>
    </source>
</evidence>
<keyword evidence="9 10" id="KW-0413">Isomerase</keyword>
<feature type="binding site" evidence="10 13">
    <location>
        <position position="173"/>
    </location>
    <ligand>
        <name>a divalent metal cation</name>
        <dbReference type="ChEBI" id="CHEBI:60240"/>
    </ligand>
</feature>
<feature type="active site" description="Proton acceptor" evidence="10 12">
    <location>
        <position position="33"/>
    </location>
</feature>
<dbReference type="RefSeq" id="WP_046316301.1">
    <property type="nucleotide sequence ID" value="NZ_JAMBJK010000018.1"/>
</dbReference>
<dbReference type="EC" id="5.1.3.1" evidence="7 10"/>
<dbReference type="PROSITE" id="PS01085">
    <property type="entry name" value="RIBUL_P_3_EPIMER_1"/>
    <property type="match status" value="1"/>
</dbReference>
<evidence type="ECO:0000256" key="8">
    <source>
        <dbReference type="ARBA" id="ARBA00022723"/>
    </source>
</evidence>
<dbReference type="InterPro" id="IPR011060">
    <property type="entry name" value="RibuloseP-bd_barrel"/>
</dbReference>
<keyword evidence="13" id="KW-0170">Cobalt</keyword>
<evidence type="ECO:0000256" key="1">
    <source>
        <dbReference type="ARBA" id="ARBA00001782"/>
    </source>
</evidence>
<dbReference type="FunFam" id="3.20.20.70:FF:000004">
    <property type="entry name" value="Ribulose-phosphate 3-epimerase"/>
    <property type="match status" value="1"/>
</dbReference>
<comment type="cofactor">
    <cofactor evidence="2">
        <name>Mn(2+)</name>
        <dbReference type="ChEBI" id="CHEBI:29035"/>
    </cofactor>
</comment>
<feature type="binding site" evidence="10 14">
    <location>
        <position position="6"/>
    </location>
    <ligand>
        <name>substrate</name>
    </ligand>
</feature>
<accession>A0A0F4LSY1</accession>
<comment type="caution">
    <text evidence="15">The sequence shown here is derived from an EMBL/GenBank/DDBJ whole genome shotgun (WGS) entry which is preliminary data.</text>
</comment>
<evidence type="ECO:0000256" key="6">
    <source>
        <dbReference type="ARBA" id="ARBA00009541"/>
    </source>
</evidence>
<dbReference type="GO" id="GO:0046872">
    <property type="term" value="F:metal ion binding"/>
    <property type="evidence" value="ECO:0007669"/>
    <property type="project" value="UniProtKB-UniRule"/>
</dbReference>
<feature type="binding site" evidence="10 13">
    <location>
        <position position="31"/>
    </location>
    <ligand>
        <name>a divalent metal cation</name>
        <dbReference type="ChEBI" id="CHEBI:60240"/>
    </ligand>
</feature>
<dbReference type="PIRSF" id="PIRSF001461">
    <property type="entry name" value="RPE"/>
    <property type="match status" value="1"/>
</dbReference>
<dbReference type="PROSITE" id="PS01086">
    <property type="entry name" value="RIBUL_P_3_EPIMER_2"/>
    <property type="match status" value="1"/>
</dbReference>
<dbReference type="PATRIC" id="fig|1218492.5.peg.882"/>
<evidence type="ECO:0000256" key="11">
    <source>
        <dbReference type="PIRNR" id="PIRNR001461"/>
    </source>
</evidence>
<feature type="binding site" evidence="10 14">
    <location>
        <position position="64"/>
    </location>
    <ligand>
        <name>substrate</name>
    </ligand>
</feature>
<gene>
    <name evidence="10 15" type="primary">rpe</name>
    <name evidence="15" type="ORF">JG30_07440</name>
</gene>
<comment type="function">
    <text evidence="10">Catalyzes the reversible epimerization of D-ribulose 5-phosphate to D-xylulose 5-phosphate.</text>
</comment>
<dbReference type="OrthoDB" id="1645589at2"/>
<dbReference type="GO" id="GO:0004750">
    <property type="term" value="F:D-ribulose-phosphate 3-epimerase activity"/>
    <property type="evidence" value="ECO:0007669"/>
    <property type="project" value="UniProtKB-UniRule"/>
</dbReference>
<dbReference type="GO" id="GO:0006098">
    <property type="term" value="P:pentose-phosphate shunt"/>
    <property type="evidence" value="ECO:0007669"/>
    <property type="project" value="UniProtKB-UniRule"/>
</dbReference>
<evidence type="ECO:0000256" key="2">
    <source>
        <dbReference type="ARBA" id="ARBA00001936"/>
    </source>
</evidence>
<keyword evidence="10 11" id="KW-0119">Carbohydrate metabolism</keyword>
<reference evidence="15 16" key="1">
    <citation type="submission" date="2015-01" db="EMBL/GenBank/DDBJ databases">
        <title>Comparative genomics of the lactic acid bacteria isolated from the honey bee gut.</title>
        <authorList>
            <person name="Ellegaard K.M."/>
            <person name="Tamarit D."/>
            <person name="Javelind E."/>
            <person name="Olofsson T."/>
            <person name="Andersson S.G."/>
            <person name="Vasquez A."/>
        </authorList>
    </citation>
    <scope>NUCLEOTIDE SEQUENCE [LARGE SCALE GENOMIC DNA]</scope>
    <source>
        <strain evidence="15 16">Bin4</strain>
    </source>
</reference>
<keyword evidence="13" id="KW-0862">Zinc</keyword>
<evidence type="ECO:0000256" key="7">
    <source>
        <dbReference type="ARBA" id="ARBA00013188"/>
    </source>
</evidence>
<dbReference type="SUPFAM" id="SSF51366">
    <property type="entry name" value="Ribulose-phoshate binding barrel"/>
    <property type="match status" value="1"/>
</dbReference>
<dbReference type="AlphaFoldDB" id="A0A0F4LSY1"/>
<keyword evidence="13" id="KW-0464">Manganese</keyword>
<comment type="similarity">
    <text evidence="6 10 11">Belongs to the ribulose-phosphate 3-epimerase family.</text>
</comment>
<evidence type="ECO:0000256" key="14">
    <source>
        <dbReference type="PIRSR" id="PIRSR001461-3"/>
    </source>
</evidence>
<evidence type="ECO:0000256" key="5">
    <source>
        <dbReference type="ARBA" id="ARBA00001954"/>
    </source>
</evidence>
<feature type="active site" description="Proton donor" evidence="10 12">
    <location>
        <position position="173"/>
    </location>
</feature>
<dbReference type="EMBL" id="JXJQ01000008">
    <property type="protein sequence ID" value="KJY61695.1"/>
    <property type="molecule type" value="Genomic_DNA"/>
</dbReference>
<evidence type="ECO:0000256" key="10">
    <source>
        <dbReference type="HAMAP-Rule" id="MF_02227"/>
    </source>
</evidence>
<dbReference type="NCBIfam" id="NF004076">
    <property type="entry name" value="PRK05581.1-4"/>
    <property type="match status" value="1"/>
</dbReference>
<dbReference type="HAMAP" id="MF_02227">
    <property type="entry name" value="RPE"/>
    <property type="match status" value="1"/>
</dbReference>
<feature type="binding site" evidence="10 14">
    <location>
        <begin position="140"/>
        <end position="143"/>
    </location>
    <ligand>
        <name>substrate</name>
    </ligand>
</feature>
<dbReference type="InterPro" id="IPR000056">
    <property type="entry name" value="Ribul_P_3_epim-like"/>
</dbReference>
<feature type="binding site" evidence="10 13">
    <location>
        <position position="33"/>
    </location>
    <ligand>
        <name>a divalent metal cation</name>
        <dbReference type="ChEBI" id="CHEBI:60240"/>
    </ligand>
</feature>
<dbReference type="Proteomes" id="UP000033558">
    <property type="component" value="Unassembled WGS sequence"/>
</dbReference>
<evidence type="ECO:0000313" key="15">
    <source>
        <dbReference type="EMBL" id="KJY61695.1"/>
    </source>
</evidence>
<sequence length="218" mass="23440">MKIAPSILNADYLNLGKAIKTVEQAGADLLHIDIMDGHFVPNLSFSSALVKAAKEITTLPLDVHLMVANPASCIEDFAQNGADTLLVHAETDPHLYRVIQQIQALHVQAGIVINPGTPLSAISEYLPIVDQVLVMTVNPGFGGQHFLKNTLTKVQSLAQLRNEHNWHYNIEVDGGINEQTAPLAQQAGADIAVAGSYLFSSTEIASRIQLLKTCGTAQ</sequence>
<evidence type="ECO:0000256" key="12">
    <source>
        <dbReference type="PIRSR" id="PIRSR001461-1"/>
    </source>
</evidence>
<feature type="binding site" evidence="10 13">
    <location>
        <position position="64"/>
    </location>
    <ligand>
        <name>a divalent metal cation</name>
        <dbReference type="ChEBI" id="CHEBI:60240"/>
    </ligand>
</feature>
<dbReference type="PANTHER" id="PTHR11749">
    <property type="entry name" value="RIBULOSE-5-PHOSPHATE-3-EPIMERASE"/>
    <property type="match status" value="1"/>
</dbReference>
<evidence type="ECO:0000256" key="4">
    <source>
        <dbReference type="ARBA" id="ARBA00001947"/>
    </source>
</evidence>
<feature type="binding site" evidence="10 14">
    <location>
        <begin position="195"/>
        <end position="196"/>
    </location>
    <ligand>
        <name>substrate</name>
    </ligand>
</feature>
<dbReference type="InterPro" id="IPR013785">
    <property type="entry name" value="Aldolase_TIM"/>
</dbReference>
<comment type="cofactor">
    <cofactor evidence="3">
        <name>Co(2+)</name>
        <dbReference type="ChEBI" id="CHEBI:48828"/>
    </cofactor>
</comment>
<keyword evidence="8 10" id="KW-0479">Metal-binding</keyword>
<dbReference type="CDD" id="cd00429">
    <property type="entry name" value="RPE"/>
    <property type="match status" value="1"/>
</dbReference>
<comment type="pathway">
    <text evidence="10">Carbohydrate degradation.</text>
</comment>
<dbReference type="Pfam" id="PF00834">
    <property type="entry name" value="Ribul_P_3_epim"/>
    <property type="match status" value="1"/>
</dbReference>
<dbReference type="Gene3D" id="3.20.20.70">
    <property type="entry name" value="Aldolase class I"/>
    <property type="match status" value="1"/>
</dbReference>
<dbReference type="InterPro" id="IPR026019">
    <property type="entry name" value="Ribul_P_3_epim"/>
</dbReference>
<dbReference type="NCBIfam" id="TIGR01163">
    <property type="entry name" value="rpe"/>
    <property type="match status" value="1"/>
</dbReference>
<evidence type="ECO:0000256" key="3">
    <source>
        <dbReference type="ARBA" id="ARBA00001941"/>
    </source>
</evidence>
<evidence type="ECO:0000256" key="13">
    <source>
        <dbReference type="PIRSR" id="PIRSR001461-2"/>
    </source>
</evidence>
<dbReference type="GO" id="GO:0019323">
    <property type="term" value="P:pentose catabolic process"/>
    <property type="evidence" value="ECO:0007669"/>
    <property type="project" value="UniProtKB-UniRule"/>
</dbReference>